<reference evidence="2 3" key="1">
    <citation type="journal article" date="2015" name="Genome Biol. Evol.">
        <title>Comparative Genomics of a Bacterivorous Green Alga Reveals Evolutionary Causalities and Consequences of Phago-Mixotrophic Mode of Nutrition.</title>
        <authorList>
            <person name="Burns J.A."/>
            <person name="Paasch A."/>
            <person name="Narechania A."/>
            <person name="Kim E."/>
        </authorList>
    </citation>
    <scope>NUCLEOTIDE SEQUENCE [LARGE SCALE GENOMIC DNA]</scope>
    <source>
        <strain evidence="2 3">PLY_AMNH</strain>
    </source>
</reference>
<comment type="caution">
    <text evidence="2">The sequence shown here is derived from an EMBL/GenBank/DDBJ whole genome shotgun (WGS) entry which is preliminary data.</text>
</comment>
<protein>
    <submittedName>
        <fullName evidence="2">Uncharacterized protein</fullName>
    </submittedName>
</protein>
<dbReference type="AlphaFoldDB" id="A0AAE0BTF9"/>
<organism evidence="2 3">
    <name type="scientific">Cymbomonas tetramitiformis</name>
    <dbReference type="NCBI Taxonomy" id="36881"/>
    <lineage>
        <taxon>Eukaryota</taxon>
        <taxon>Viridiplantae</taxon>
        <taxon>Chlorophyta</taxon>
        <taxon>Pyramimonadophyceae</taxon>
        <taxon>Pyramimonadales</taxon>
        <taxon>Pyramimonadaceae</taxon>
        <taxon>Cymbomonas</taxon>
    </lineage>
</organism>
<proteinExistence type="predicted"/>
<evidence type="ECO:0000256" key="1">
    <source>
        <dbReference type="SAM" id="MobiDB-lite"/>
    </source>
</evidence>
<dbReference type="Proteomes" id="UP001190700">
    <property type="component" value="Unassembled WGS sequence"/>
</dbReference>
<keyword evidence="3" id="KW-1185">Reference proteome</keyword>
<sequence length="220" mass="23500">MRAHTQGSMGCVRTVTTEEMVAAGCVCADILENARTMDAGQFPAMEDLPNNAQMGVAGMRINTGDISSVQESEGETRKLGRSTATIHNTQYPDDDSEESYARGREDVTTAQLGHEAWWTSARDIISDAVTVAKLQQSQSENVVSAGSVRPLKETAHSEKQLEEKPVVDAAGTGTAMLEGSQEVRFRRVARGEASDRRYSRLLGGTTGGGVRSGTTGCSLD</sequence>
<evidence type="ECO:0000313" key="2">
    <source>
        <dbReference type="EMBL" id="KAK3241799.1"/>
    </source>
</evidence>
<feature type="region of interest" description="Disordered" evidence="1">
    <location>
        <begin position="199"/>
        <end position="220"/>
    </location>
</feature>
<name>A0AAE0BTF9_9CHLO</name>
<evidence type="ECO:0000313" key="3">
    <source>
        <dbReference type="Proteomes" id="UP001190700"/>
    </source>
</evidence>
<feature type="compositionally biased region" description="Polar residues" evidence="1">
    <location>
        <begin position="82"/>
        <end position="91"/>
    </location>
</feature>
<gene>
    <name evidence="2" type="ORF">CYMTET_48469</name>
</gene>
<dbReference type="EMBL" id="LGRX02033310">
    <property type="protein sequence ID" value="KAK3241799.1"/>
    <property type="molecule type" value="Genomic_DNA"/>
</dbReference>
<accession>A0AAE0BTF9</accession>
<feature type="region of interest" description="Disordered" evidence="1">
    <location>
        <begin position="68"/>
        <end position="99"/>
    </location>
</feature>